<dbReference type="AlphaFoldDB" id="A0A286UDV7"/>
<reference evidence="6 7" key="1">
    <citation type="journal article" date="2017" name="Mol. Ecol.">
        <title>Comparative and population genomic landscape of Phellinus noxius: A hypervariable fungus causing root rot in trees.</title>
        <authorList>
            <person name="Chung C.L."/>
            <person name="Lee T.J."/>
            <person name="Akiba M."/>
            <person name="Lee H.H."/>
            <person name="Kuo T.H."/>
            <person name="Liu D."/>
            <person name="Ke H.M."/>
            <person name="Yokoi T."/>
            <person name="Roa M.B."/>
            <person name="Lu M.J."/>
            <person name="Chang Y.Y."/>
            <person name="Ann P.J."/>
            <person name="Tsai J.N."/>
            <person name="Chen C.Y."/>
            <person name="Tzean S.S."/>
            <person name="Ota Y."/>
            <person name="Hattori T."/>
            <person name="Sahashi N."/>
            <person name="Liou R.F."/>
            <person name="Kikuchi T."/>
            <person name="Tsai I.J."/>
        </authorList>
    </citation>
    <scope>NUCLEOTIDE SEQUENCE [LARGE SCALE GENOMIC DNA]</scope>
    <source>
        <strain evidence="6 7">FFPRI411160</strain>
    </source>
</reference>
<dbReference type="Pfam" id="PF00656">
    <property type="entry name" value="Peptidase_C14"/>
    <property type="match status" value="1"/>
</dbReference>
<keyword evidence="3" id="KW-0378">Hydrolase</keyword>
<evidence type="ECO:0000259" key="5">
    <source>
        <dbReference type="Pfam" id="PF00656"/>
    </source>
</evidence>
<dbReference type="GO" id="GO:0005737">
    <property type="term" value="C:cytoplasm"/>
    <property type="evidence" value="ECO:0007669"/>
    <property type="project" value="TreeGrafter"/>
</dbReference>
<dbReference type="PANTHER" id="PTHR48104">
    <property type="entry name" value="METACASPASE-4"/>
    <property type="match status" value="1"/>
</dbReference>
<keyword evidence="2" id="KW-0053">Apoptosis</keyword>
<feature type="compositionally biased region" description="Basic and acidic residues" evidence="4">
    <location>
        <begin position="46"/>
        <end position="57"/>
    </location>
</feature>
<evidence type="ECO:0000256" key="3">
    <source>
        <dbReference type="ARBA" id="ARBA00022807"/>
    </source>
</evidence>
<comment type="caution">
    <text evidence="6">The sequence shown here is derived from an EMBL/GenBank/DDBJ whole genome shotgun (WGS) entry which is preliminary data.</text>
</comment>
<name>A0A286UDV7_9AGAM</name>
<evidence type="ECO:0000256" key="2">
    <source>
        <dbReference type="ARBA" id="ARBA00022703"/>
    </source>
</evidence>
<dbReference type="GO" id="GO:0004197">
    <property type="term" value="F:cysteine-type endopeptidase activity"/>
    <property type="evidence" value="ECO:0007669"/>
    <property type="project" value="InterPro"/>
</dbReference>
<dbReference type="PANTHER" id="PTHR48104:SF30">
    <property type="entry name" value="METACASPASE-1"/>
    <property type="match status" value="1"/>
</dbReference>
<feature type="compositionally biased region" description="Basic residues" evidence="4">
    <location>
        <begin position="58"/>
        <end position="77"/>
    </location>
</feature>
<dbReference type="InParanoid" id="A0A286UDV7"/>
<comment type="similarity">
    <text evidence="1">Belongs to the peptidase C14B family.</text>
</comment>
<evidence type="ECO:0000313" key="7">
    <source>
        <dbReference type="Proteomes" id="UP000217199"/>
    </source>
</evidence>
<feature type="domain" description="Peptidase C14 caspase" evidence="5">
    <location>
        <begin position="181"/>
        <end position="468"/>
    </location>
</feature>
<evidence type="ECO:0000256" key="1">
    <source>
        <dbReference type="ARBA" id="ARBA00009005"/>
    </source>
</evidence>
<accession>A0A286UDV7</accession>
<evidence type="ECO:0000256" key="4">
    <source>
        <dbReference type="SAM" id="MobiDB-lite"/>
    </source>
</evidence>
<evidence type="ECO:0000313" key="6">
    <source>
        <dbReference type="EMBL" id="PAV17704.1"/>
    </source>
</evidence>
<dbReference type="InterPro" id="IPR050452">
    <property type="entry name" value="Metacaspase"/>
</dbReference>
<dbReference type="EMBL" id="NBII01000006">
    <property type="protein sequence ID" value="PAV17704.1"/>
    <property type="molecule type" value="Genomic_DNA"/>
</dbReference>
<dbReference type="SUPFAM" id="SSF52129">
    <property type="entry name" value="Caspase-like"/>
    <property type="match status" value="1"/>
</dbReference>
<dbReference type="InterPro" id="IPR029030">
    <property type="entry name" value="Caspase-like_dom_sf"/>
</dbReference>
<dbReference type="Proteomes" id="UP000217199">
    <property type="component" value="Unassembled WGS sequence"/>
</dbReference>
<dbReference type="GO" id="GO:0006915">
    <property type="term" value="P:apoptotic process"/>
    <property type="evidence" value="ECO:0007669"/>
    <property type="project" value="UniProtKB-KW"/>
</dbReference>
<dbReference type="Gene3D" id="3.40.50.12660">
    <property type="match status" value="1"/>
</dbReference>
<keyword evidence="7" id="KW-1185">Reference proteome</keyword>
<feature type="region of interest" description="Disordered" evidence="4">
    <location>
        <begin position="24"/>
        <end position="78"/>
    </location>
</feature>
<sequence>MYQIFNYYSQVSYNNSSHAHAPYPGGFVVPPQPSSSQEPQLTSLPVEERGRTTEHHKEHDHKHHRSHHSSHRSRSHSRTQNIVVHAYGQTYQIPAVAGTGQYHGISIPQATVPVVRQQGPVSQPVYNAVRPTTHANSIPITIKPTVKMPIPHSPPREAQYYGPEISKSKKMFYQYSQCTGRKKALCIGINYIGESNELNGCIADARRMRRFLIKYYGFHSGDIVLLTDEGKTQRERPTRRNIIDAMQWLVRDAHPHDSLVFHYSGHGGQTKDLDGDEEDGFDEVIYPLDYKKQGHIVDDDMHTIMVKPLPAGCRLTAIFDCCHSGSALDLPYTYGTRGQLKREPDLDSIDTTEVVQGTRSRRTSIDDLTRGIGGMMNRRTSKEREKWRRRVLKMKYSPADVISWSGCKDSQTSADTYEGNEPTGAMSYAFMSSLKANPNQSYQELLVNIRKILKKQFSQKPQLSSSHPIDVTVRFVM</sequence>
<gene>
    <name evidence="6" type="ORF">PNOK_0619000</name>
</gene>
<organism evidence="6 7">
    <name type="scientific">Pyrrhoderma noxium</name>
    <dbReference type="NCBI Taxonomy" id="2282107"/>
    <lineage>
        <taxon>Eukaryota</taxon>
        <taxon>Fungi</taxon>
        <taxon>Dikarya</taxon>
        <taxon>Basidiomycota</taxon>
        <taxon>Agaricomycotina</taxon>
        <taxon>Agaricomycetes</taxon>
        <taxon>Hymenochaetales</taxon>
        <taxon>Hymenochaetaceae</taxon>
        <taxon>Pyrrhoderma</taxon>
    </lineage>
</organism>
<dbReference type="OrthoDB" id="3223806at2759"/>
<proteinExistence type="inferred from homology"/>
<keyword evidence="3" id="KW-0645">Protease</keyword>
<dbReference type="InterPro" id="IPR011600">
    <property type="entry name" value="Pept_C14_caspase"/>
</dbReference>
<protein>
    <submittedName>
        <fullName evidence="6">Peptidase C14</fullName>
    </submittedName>
</protein>
<dbReference type="GO" id="GO:0006508">
    <property type="term" value="P:proteolysis"/>
    <property type="evidence" value="ECO:0007669"/>
    <property type="project" value="InterPro"/>
</dbReference>
<keyword evidence="3" id="KW-0788">Thiol protease</keyword>
<feature type="compositionally biased region" description="Low complexity" evidence="4">
    <location>
        <begin position="34"/>
        <end position="45"/>
    </location>
</feature>